<evidence type="ECO:0000313" key="1">
    <source>
        <dbReference type="EMBL" id="AJP04109.1"/>
    </source>
</evidence>
<dbReference type="Proteomes" id="UP000032234">
    <property type="component" value="Chromosome"/>
</dbReference>
<dbReference type="STRING" id="477245.TU94_24175"/>
<dbReference type="PATRIC" id="fig|477245.3.peg.5103"/>
<protein>
    <submittedName>
        <fullName evidence="1">Uncharacterized protein</fullName>
    </submittedName>
</protein>
<proteinExistence type="predicted"/>
<organism evidence="1 2">
    <name type="scientific">Streptomyces cyaneogriseus subsp. noncyanogenus</name>
    <dbReference type="NCBI Taxonomy" id="477245"/>
    <lineage>
        <taxon>Bacteria</taxon>
        <taxon>Bacillati</taxon>
        <taxon>Actinomycetota</taxon>
        <taxon>Actinomycetes</taxon>
        <taxon>Kitasatosporales</taxon>
        <taxon>Streptomycetaceae</taxon>
        <taxon>Streptomyces</taxon>
    </lineage>
</organism>
<dbReference type="Gene3D" id="1.10.287.1060">
    <property type="entry name" value="ESAT-6-like"/>
    <property type="match status" value="1"/>
</dbReference>
<reference evidence="1 2" key="1">
    <citation type="submission" date="2015-02" db="EMBL/GenBank/DDBJ databases">
        <title>Genome sequence of thermotolerant Streptomyces cyaneogriseus subsp. Noncyanogenus NMWT1, the producer of nematocidal antibiotics nemadectin.</title>
        <authorList>
            <person name="Wang H."/>
            <person name="Li C."/>
            <person name="Xiang W."/>
            <person name="Wang X."/>
        </authorList>
    </citation>
    <scope>NUCLEOTIDE SEQUENCE [LARGE SCALE GENOMIC DNA]</scope>
    <source>
        <strain evidence="1 2">NMWT 1</strain>
    </source>
</reference>
<accession>A0A0C5G752</accession>
<dbReference type="AlphaFoldDB" id="A0A0C5G752"/>
<dbReference type="KEGG" id="scw:TU94_24175"/>
<dbReference type="OrthoDB" id="4267449at2"/>
<evidence type="ECO:0000313" key="2">
    <source>
        <dbReference type="Proteomes" id="UP000032234"/>
    </source>
</evidence>
<keyword evidence="2" id="KW-1185">Reference proteome</keyword>
<dbReference type="HOGENOM" id="CLU_169724_0_0_11"/>
<name>A0A0C5G752_9ACTN</name>
<gene>
    <name evidence="1" type="ORF">TU94_24175</name>
</gene>
<sequence>MAEQYKVDLSEIEGTITRLNRVLKDMGTSASNCKNTTYLPAGALGKNFREAEALYSAHEQMKERLYEIVAHLESVLDDFGQKTKRTHDAFADAEAQNYAAFNRK</sequence>
<dbReference type="RefSeq" id="WP_044384531.1">
    <property type="nucleotide sequence ID" value="NZ_CP010849.1"/>
</dbReference>
<dbReference type="EMBL" id="CP010849">
    <property type="protein sequence ID" value="AJP04109.1"/>
    <property type="molecule type" value="Genomic_DNA"/>
</dbReference>